<evidence type="ECO:0000313" key="1">
    <source>
        <dbReference type="EMBL" id="OGI94469.1"/>
    </source>
</evidence>
<sequence length="70" mass="8229">MTTITIPKNLTRESDLIAIPYEEYRRFLNFIPKKDVVLSSSQKNRLKTARKNLSNGKFLTFNELRKKLKA</sequence>
<organism evidence="1 2">
    <name type="scientific">Candidatus Nomurabacteria bacterium RIFCSPLOWO2_01_FULL_40_18</name>
    <dbReference type="NCBI Taxonomy" id="1801773"/>
    <lineage>
        <taxon>Bacteria</taxon>
        <taxon>Candidatus Nomuraibacteriota</taxon>
    </lineage>
</organism>
<accession>A0A1F6XJY5</accession>
<dbReference type="EMBL" id="MFUX01000023">
    <property type="protein sequence ID" value="OGI94469.1"/>
    <property type="molecule type" value="Genomic_DNA"/>
</dbReference>
<dbReference type="Proteomes" id="UP000176629">
    <property type="component" value="Unassembled WGS sequence"/>
</dbReference>
<proteinExistence type="predicted"/>
<dbReference type="AlphaFoldDB" id="A0A1F6XJY5"/>
<gene>
    <name evidence="1" type="ORF">A3A03_02845</name>
</gene>
<protein>
    <submittedName>
        <fullName evidence="1">Uncharacterized protein</fullName>
    </submittedName>
</protein>
<reference evidence="1 2" key="1">
    <citation type="journal article" date="2016" name="Nat. Commun.">
        <title>Thousands of microbial genomes shed light on interconnected biogeochemical processes in an aquifer system.</title>
        <authorList>
            <person name="Anantharaman K."/>
            <person name="Brown C.T."/>
            <person name="Hug L.A."/>
            <person name="Sharon I."/>
            <person name="Castelle C.J."/>
            <person name="Probst A.J."/>
            <person name="Thomas B.C."/>
            <person name="Singh A."/>
            <person name="Wilkins M.J."/>
            <person name="Karaoz U."/>
            <person name="Brodie E.L."/>
            <person name="Williams K.H."/>
            <person name="Hubbard S.S."/>
            <person name="Banfield J.F."/>
        </authorList>
    </citation>
    <scope>NUCLEOTIDE SEQUENCE [LARGE SCALE GENOMIC DNA]</scope>
</reference>
<name>A0A1F6XJY5_9BACT</name>
<evidence type="ECO:0000313" key="2">
    <source>
        <dbReference type="Proteomes" id="UP000176629"/>
    </source>
</evidence>
<comment type="caution">
    <text evidence="1">The sequence shown here is derived from an EMBL/GenBank/DDBJ whole genome shotgun (WGS) entry which is preliminary data.</text>
</comment>